<dbReference type="NCBIfam" id="TIGR01891">
    <property type="entry name" value="amidohydrolases"/>
    <property type="match status" value="1"/>
</dbReference>
<dbReference type="InterPro" id="IPR002933">
    <property type="entry name" value="Peptidase_M20"/>
</dbReference>
<feature type="domain" description="Peptidase M20 dimerisation" evidence="1">
    <location>
        <begin position="175"/>
        <end position="268"/>
    </location>
</feature>
<evidence type="ECO:0000313" key="2">
    <source>
        <dbReference type="EMBL" id="REI40843.1"/>
    </source>
</evidence>
<dbReference type="InterPro" id="IPR017439">
    <property type="entry name" value="Amidohydrolase"/>
</dbReference>
<comment type="caution">
    <text evidence="2">The sequence shown here is derived from an EMBL/GenBank/DDBJ whole genome shotgun (WGS) entry which is preliminary data.</text>
</comment>
<dbReference type="Gene3D" id="3.40.630.10">
    <property type="entry name" value="Zn peptidases"/>
    <property type="match status" value="1"/>
</dbReference>
<dbReference type="InterPro" id="IPR036264">
    <property type="entry name" value="Bact_exopeptidase_dim_dom"/>
</dbReference>
<dbReference type="PANTHER" id="PTHR11014:SF63">
    <property type="entry name" value="METALLOPEPTIDASE, PUTATIVE (AFU_ORTHOLOGUE AFUA_6G09600)-RELATED"/>
    <property type="match status" value="1"/>
</dbReference>
<keyword evidence="3" id="KW-1185">Reference proteome</keyword>
<dbReference type="EMBL" id="QUAJ01000015">
    <property type="protein sequence ID" value="REI40843.1"/>
    <property type="molecule type" value="Genomic_DNA"/>
</dbReference>
<gene>
    <name evidence="2" type="ORF">DYH56_09250</name>
</gene>
<dbReference type="PIRSF" id="PIRSF005962">
    <property type="entry name" value="Pept_M20D_amidohydro"/>
    <property type="match status" value="1"/>
</dbReference>
<dbReference type="PANTHER" id="PTHR11014">
    <property type="entry name" value="PEPTIDASE M20 FAMILY MEMBER"/>
    <property type="match status" value="1"/>
</dbReference>
<protein>
    <submittedName>
        <fullName evidence="2">Amidohydrolase</fullName>
    </submittedName>
</protein>
<accession>A0ABX9KGQ3</accession>
<dbReference type="InterPro" id="IPR011650">
    <property type="entry name" value="Peptidase_M20_dimer"/>
</dbReference>
<evidence type="ECO:0000313" key="3">
    <source>
        <dbReference type="Proteomes" id="UP000263486"/>
    </source>
</evidence>
<dbReference type="SUPFAM" id="SSF55031">
    <property type="entry name" value="Bacterial exopeptidase dimerisation domain"/>
    <property type="match status" value="1"/>
</dbReference>
<dbReference type="SUPFAM" id="SSF53187">
    <property type="entry name" value="Zn-dependent exopeptidases"/>
    <property type="match status" value="1"/>
</dbReference>
<dbReference type="RefSeq" id="WP_114642582.1">
    <property type="nucleotide sequence ID" value="NZ_JAACIO010000016.1"/>
</dbReference>
<evidence type="ECO:0000259" key="1">
    <source>
        <dbReference type="Pfam" id="PF07687"/>
    </source>
</evidence>
<proteinExistence type="predicted"/>
<sequence>MEKITENMKKYRRNLHEIPELGYMEKKTQTYLLQEIKKMGYEPEIICGTGIYVYLDGNSKETYGFRTDMDALTILEETGVSYESKHTGLMHACGHDGHMATLLGFMDYLRGKKLKKNILIIFQPAEEGPGGAKDIVTSGILEKYNVVGIFGLHLFPKLEEGIIGCRAGGFMAKAAEINIVIRGKSGHGGQPHLGVDSIQAAGKMLEGFNLITSKFIAPFDPSIIAIGKIEGGTIRNIIPEVTRMEGTIRAFSTETFNFIVNKIRDIARGMELSYGVEIEIDLAEGYPPVINDREYYDVLEDVVRGEEKLKFQEIDPEMLAEDFGFYQEVSRGLFFFVGTKNEDLGYVESLHNSKFNFDEKVLENGLRVYRGICKKLGILD</sequence>
<reference evidence="2 3" key="1">
    <citation type="submission" date="2018-08" db="EMBL/GenBank/DDBJ databases">
        <title>Draft genome sequence of Psychrilyobacter sp. strain SD5 isolated from Black Sea water.</title>
        <authorList>
            <person name="Yadav S."/>
            <person name="Villanueva L."/>
            <person name="Damste J.S.S."/>
        </authorList>
    </citation>
    <scope>NUCLEOTIDE SEQUENCE [LARGE SCALE GENOMIC DNA]</scope>
    <source>
        <strain evidence="2 3">SD5</strain>
    </source>
</reference>
<dbReference type="Pfam" id="PF07687">
    <property type="entry name" value="M20_dimer"/>
    <property type="match status" value="1"/>
</dbReference>
<name>A0ABX9KGQ3_9FUSO</name>
<dbReference type="Proteomes" id="UP000263486">
    <property type="component" value="Unassembled WGS sequence"/>
</dbReference>
<dbReference type="Pfam" id="PF01546">
    <property type="entry name" value="Peptidase_M20"/>
    <property type="match status" value="1"/>
</dbReference>
<dbReference type="Gene3D" id="3.30.70.360">
    <property type="match status" value="1"/>
</dbReference>
<organism evidence="2 3">
    <name type="scientific">Psychrilyobacter piezotolerans</name>
    <dbReference type="NCBI Taxonomy" id="2293438"/>
    <lineage>
        <taxon>Bacteria</taxon>
        <taxon>Fusobacteriati</taxon>
        <taxon>Fusobacteriota</taxon>
        <taxon>Fusobacteriia</taxon>
        <taxon>Fusobacteriales</taxon>
        <taxon>Fusobacteriaceae</taxon>
        <taxon>Psychrilyobacter</taxon>
    </lineage>
</organism>